<keyword evidence="3 6" id="KW-0949">S-adenosyl-L-methionine</keyword>
<dbReference type="GO" id="GO:0032259">
    <property type="term" value="P:methylation"/>
    <property type="evidence" value="ECO:0007669"/>
    <property type="project" value="UniProtKB-KW"/>
</dbReference>
<accession>A0A0B3Z861</accession>
<evidence type="ECO:0000256" key="1">
    <source>
        <dbReference type="ARBA" id="ARBA00022603"/>
    </source>
</evidence>
<evidence type="ECO:0000256" key="2">
    <source>
        <dbReference type="ARBA" id="ARBA00022679"/>
    </source>
</evidence>
<dbReference type="SUPFAM" id="SSF53335">
    <property type="entry name" value="S-adenosyl-L-methionine-dependent methyltransferases"/>
    <property type="match status" value="1"/>
</dbReference>
<dbReference type="PROSITE" id="PS51679">
    <property type="entry name" value="SAM_MT_C5"/>
    <property type="match status" value="1"/>
</dbReference>
<dbReference type="PANTHER" id="PTHR10629:SF52">
    <property type="entry name" value="DNA (CYTOSINE-5)-METHYLTRANSFERASE 1"/>
    <property type="match status" value="1"/>
</dbReference>
<comment type="caution">
    <text evidence="9">The sequence shown here is derived from an EMBL/GenBank/DDBJ whole genome shotgun (WGS) entry which is preliminary data.</text>
</comment>
<evidence type="ECO:0000256" key="5">
    <source>
        <dbReference type="ARBA" id="ARBA00047422"/>
    </source>
</evidence>
<dbReference type="InterPro" id="IPR001525">
    <property type="entry name" value="C5_MeTfrase"/>
</dbReference>
<dbReference type="InterPro" id="IPR050390">
    <property type="entry name" value="C5-Methyltransferase"/>
</dbReference>
<dbReference type="Pfam" id="PF00145">
    <property type="entry name" value="DNA_methylase"/>
    <property type="match status" value="1"/>
</dbReference>
<name>A0A0B3Z861_9ALTE</name>
<gene>
    <name evidence="9" type="ORF">RJ41_07940</name>
</gene>
<dbReference type="GO" id="GO:0044027">
    <property type="term" value="P:negative regulation of gene expression via chromosomal CpG island methylation"/>
    <property type="evidence" value="ECO:0007669"/>
    <property type="project" value="TreeGrafter"/>
</dbReference>
<evidence type="ECO:0000256" key="4">
    <source>
        <dbReference type="ARBA" id="ARBA00022747"/>
    </source>
</evidence>
<keyword evidence="10" id="KW-1185">Reference proteome</keyword>
<dbReference type="Gene3D" id="3.40.50.150">
    <property type="entry name" value="Vaccinia Virus protein VP39"/>
    <property type="match status" value="1"/>
</dbReference>
<dbReference type="PROSITE" id="PS00095">
    <property type="entry name" value="C5_MTASE_2"/>
    <property type="match status" value="1"/>
</dbReference>
<dbReference type="EMBL" id="JWLW01000012">
    <property type="protein sequence ID" value="KHT54505.1"/>
    <property type="molecule type" value="Genomic_DNA"/>
</dbReference>
<evidence type="ECO:0000256" key="6">
    <source>
        <dbReference type="PROSITE-ProRule" id="PRU01016"/>
    </source>
</evidence>
<evidence type="ECO:0000256" key="8">
    <source>
        <dbReference type="RuleBase" id="RU000417"/>
    </source>
</evidence>
<evidence type="ECO:0000256" key="3">
    <source>
        <dbReference type="ARBA" id="ARBA00022691"/>
    </source>
</evidence>
<keyword evidence="4" id="KW-0680">Restriction system</keyword>
<evidence type="ECO:0000313" key="9">
    <source>
        <dbReference type="EMBL" id="KHT54505.1"/>
    </source>
</evidence>
<dbReference type="PRINTS" id="PR00105">
    <property type="entry name" value="C5METTRFRASE"/>
</dbReference>
<protein>
    <recommendedName>
        <fullName evidence="8">Cytosine-specific methyltransferase</fullName>
        <ecNumber evidence="8">2.1.1.37</ecNumber>
    </recommendedName>
</protein>
<dbReference type="InterPro" id="IPR018117">
    <property type="entry name" value="C5_DNA_meth_AS"/>
</dbReference>
<comment type="catalytic activity">
    <reaction evidence="5 8">
        <text>a 2'-deoxycytidine in DNA + S-adenosyl-L-methionine = a 5-methyl-2'-deoxycytidine in DNA + S-adenosyl-L-homocysteine + H(+)</text>
        <dbReference type="Rhea" id="RHEA:13681"/>
        <dbReference type="Rhea" id="RHEA-COMP:11369"/>
        <dbReference type="Rhea" id="RHEA-COMP:11370"/>
        <dbReference type="ChEBI" id="CHEBI:15378"/>
        <dbReference type="ChEBI" id="CHEBI:57856"/>
        <dbReference type="ChEBI" id="CHEBI:59789"/>
        <dbReference type="ChEBI" id="CHEBI:85452"/>
        <dbReference type="ChEBI" id="CHEBI:85454"/>
        <dbReference type="EC" id="2.1.1.37"/>
    </reaction>
</comment>
<dbReference type="AlphaFoldDB" id="A0A0B3Z861"/>
<evidence type="ECO:0000313" key="10">
    <source>
        <dbReference type="Proteomes" id="UP000031197"/>
    </source>
</evidence>
<dbReference type="GO" id="GO:0009307">
    <property type="term" value="P:DNA restriction-modification system"/>
    <property type="evidence" value="ECO:0007669"/>
    <property type="project" value="UniProtKB-KW"/>
</dbReference>
<dbReference type="Proteomes" id="UP000031197">
    <property type="component" value="Unassembled WGS sequence"/>
</dbReference>
<comment type="similarity">
    <text evidence="6 7">Belongs to the class I-like SAM-binding methyltransferase superfamily. C5-methyltransferase family.</text>
</comment>
<evidence type="ECO:0000256" key="7">
    <source>
        <dbReference type="RuleBase" id="RU000416"/>
    </source>
</evidence>
<dbReference type="NCBIfam" id="TIGR00675">
    <property type="entry name" value="dcm"/>
    <property type="match status" value="1"/>
</dbReference>
<organism evidence="9 10">
    <name type="scientific">Alteromonas marina</name>
    <dbReference type="NCBI Taxonomy" id="203795"/>
    <lineage>
        <taxon>Bacteria</taxon>
        <taxon>Pseudomonadati</taxon>
        <taxon>Pseudomonadota</taxon>
        <taxon>Gammaproteobacteria</taxon>
        <taxon>Alteromonadales</taxon>
        <taxon>Alteromonadaceae</taxon>
        <taxon>Alteromonas/Salinimonas group</taxon>
        <taxon>Alteromonas</taxon>
    </lineage>
</organism>
<reference evidence="9 10" key="1">
    <citation type="submission" date="2014-12" db="EMBL/GenBank/DDBJ databases">
        <title>Genome sequencing of Alteromonas marina AD001.</title>
        <authorList>
            <person name="Adrian T.G.S."/>
            <person name="Chan K.G."/>
        </authorList>
    </citation>
    <scope>NUCLEOTIDE SEQUENCE [LARGE SCALE GENOMIC DNA]</scope>
    <source>
        <strain evidence="9 10">AD001</strain>
    </source>
</reference>
<dbReference type="InterPro" id="IPR029063">
    <property type="entry name" value="SAM-dependent_MTases_sf"/>
</dbReference>
<keyword evidence="1 6" id="KW-0489">Methyltransferase</keyword>
<dbReference type="EC" id="2.1.1.37" evidence="8"/>
<dbReference type="GO" id="GO:0003886">
    <property type="term" value="F:DNA (cytosine-5-)-methyltransferase activity"/>
    <property type="evidence" value="ECO:0007669"/>
    <property type="project" value="UniProtKB-EC"/>
</dbReference>
<keyword evidence="2 6" id="KW-0808">Transferase</keyword>
<dbReference type="InterPro" id="IPR031303">
    <property type="entry name" value="C5_meth_CS"/>
</dbReference>
<sequence length="354" mass="39149">MANTNYSLASVFSGAGGLDYGFHKAGFEHILANDKNIDACETFKKNISDIELGPLSSIQKKLEALDGLDLFIGGPPCQGFSVGGKMDPDDSRSKLSFEFMNILNVIRPKVFVFENVKALARNKRWSNVFQELKNRAHNSGYELFCEVLKVREFGVAQLRERLFIVGFNKERIANAYDARLAFEESLYNFKNKAEPANKILSKLGQAGTNKNPITCSAKIIFAKKPVLRNSPFSGMLFNGSGRPVNPSYFFPTLAASMGGNRTPIIDEANLFMAEGCFVSKYFNRLKSGGTPYVGEAPSRLRRMTVNECKLAQTFPEDFILTGTSISQYTQIGNSVPPKMSEALALSIKHVLDSL</sequence>
<dbReference type="Gene3D" id="3.90.120.10">
    <property type="entry name" value="DNA Methylase, subunit A, domain 2"/>
    <property type="match status" value="1"/>
</dbReference>
<feature type="active site" evidence="6">
    <location>
        <position position="77"/>
    </location>
</feature>
<dbReference type="GO" id="GO:0003677">
    <property type="term" value="F:DNA binding"/>
    <property type="evidence" value="ECO:0007669"/>
    <property type="project" value="TreeGrafter"/>
</dbReference>
<dbReference type="PANTHER" id="PTHR10629">
    <property type="entry name" value="CYTOSINE-SPECIFIC METHYLTRANSFERASE"/>
    <property type="match status" value="1"/>
</dbReference>
<dbReference type="PROSITE" id="PS00094">
    <property type="entry name" value="C5_MTASE_1"/>
    <property type="match status" value="1"/>
</dbReference>
<proteinExistence type="inferred from homology"/>